<reference evidence="1" key="1">
    <citation type="submission" date="2023-06" db="EMBL/GenBank/DDBJ databases">
        <title>Draft Genome Sequences of lactic acid bacteria strains isolated from fermented milk products.</title>
        <authorList>
            <person name="Elcheninov A.G."/>
            <person name="Klyukina A."/>
            <person name="Zayulina K.S."/>
            <person name="Gavirova L.A."/>
            <person name="Shcherbakova P.A."/>
            <person name="Shestakov A.I."/>
            <person name="Kublanov I.V."/>
            <person name="Kochetkova T.V."/>
        </authorList>
    </citation>
    <scope>NUCLEOTIDE SEQUENCE</scope>
    <source>
        <strain evidence="1">TOM.1374</strain>
    </source>
</reference>
<evidence type="ECO:0000313" key="2">
    <source>
        <dbReference type="Proteomes" id="UP001231451"/>
    </source>
</evidence>
<dbReference type="EMBL" id="JAUCBG010000001">
    <property type="protein sequence ID" value="MDM7452820.1"/>
    <property type="molecule type" value="Genomic_DNA"/>
</dbReference>
<dbReference type="AlphaFoldDB" id="A0AAP4JG42"/>
<accession>A0AAP4JG42</accession>
<organism evidence="1 2">
    <name type="scientific">Lacticaseibacillus paracasei</name>
    <name type="common">Lactobacillus paracasei</name>
    <dbReference type="NCBI Taxonomy" id="1597"/>
    <lineage>
        <taxon>Bacteria</taxon>
        <taxon>Bacillati</taxon>
        <taxon>Bacillota</taxon>
        <taxon>Bacilli</taxon>
        <taxon>Lactobacillales</taxon>
        <taxon>Lactobacillaceae</taxon>
        <taxon>Lacticaseibacillus</taxon>
    </lineage>
</organism>
<dbReference type="KEGG" id="lcl:LOCK919_1416"/>
<dbReference type="Proteomes" id="UP001231451">
    <property type="component" value="Unassembled WGS sequence"/>
</dbReference>
<sequence length="111" mass="12884">MKAFRKTGYSKSVADDYINKDLPVVYVTNVVETMYKYEDSHRTDSVSGYRYWFIQEGLNPFRVKFSEKLSEGLNAFDQVTFDELEGIEIKGNVYFRAKGVKLLNEKGKSDE</sequence>
<protein>
    <submittedName>
        <fullName evidence="1">Uncharacterized protein</fullName>
    </submittedName>
</protein>
<proteinExistence type="predicted"/>
<name>A0AAP4JG42_LACPA</name>
<dbReference type="RefSeq" id="WP_013245676.1">
    <property type="nucleotide sequence ID" value="NC_014334.2"/>
</dbReference>
<comment type="caution">
    <text evidence="1">The sequence shown here is derived from an EMBL/GenBank/DDBJ whole genome shotgun (WGS) entry which is preliminary data.</text>
</comment>
<gene>
    <name evidence="1" type="ORF">QUF16_00485</name>
</gene>
<dbReference type="KEGG" id="lcz:LCAZH_1228"/>
<evidence type="ECO:0000313" key="1">
    <source>
        <dbReference type="EMBL" id="MDM7452820.1"/>
    </source>
</evidence>